<dbReference type="Gene3D" id="3.30.1150.10">
    <property type="match status" value="1"/>
</dbReference>
<dbReference type="Proteomes" id="UP000648257">
    <property type="component" value="Unassembled WGS sequence"/>
</dbReference>
<keyword evidence="3" id="KW-0472">Membrane</keyword>
<reference evidence="5 6" key="1">
    <citation type="submission" date="2020-08" db="EMBL/GenBank/DDBJ databases">
        <title>Novel species isolated from subtropical streams in China.</title>
        <authorList>
            <person name="Lu H."/>
        </authorList>
    </citation>
    <scope>NUCLEOTIDE SEQUENCE [LARGE SCALE GENOMIC DNA]</scope>
    <source>
        <strain evidence="5 6">KACC 16656</strain>
    </source>
</reference>
<keyword evidence="3" id="KW-0812">Transmembrane</keyword>
<protein>
    <submittedName>
        <fullName evidence="5">Energy transducer TonB</fullName>
    </submittedName>
</protein>
<organism evidence="5 6">
    <name type="scientific">Undibacterium seohonense</name>
    <dbReference type="NCBI Taxonomy" id="1344950"/>
    <lineage>
        <taxon>Bacteria</taxon>
        <taxon>Pseudomonadati</taxon>
        <taxon>Pseudomonadota</taxon>
        <taxon>Betaproteobacteria</taxon>
        <taxon>Burkholderiales</taxon>
        <taxon>Oxalobacteraceae</taxon>
        <taxon>Undibacterium</taxon>
    </lineage>
</organism>
<dbReference type="InterPro" id="IPR037682">
    <property type="entry name" value="TonB_C"/>
</dbReference>
<dbReference type="Pfam" id="PF03544">
    <property type="entry name" value="TonB_C"/>
    <property type="match status" value="1"/>
</dbReference>
<dbReference type="EMBL" id="JACOFW010000012">
    <property type="protein sequence ID" value="MBC3807997.1"/>
    <property type="molecule type" value="Genomic_DNA"/>
</dbReference>
<evidence type="ECO:0000256" key="2">
    <source>
        <dbReference type="SAM" id="MobiDB-lite"/>
    </source>
</evidence>
<comment type="caution">
    <text evidence="5">The sequence shown here is derived from an EMBL/GenBank/DDBJ whole genome shotgun (WGS) entry which is preliminary data.</text>
</comment>
<evidence type="ECO:0000313" key="6">
    <source>
        <dbReference type="Proteomes" id="UP000648257"/>
    </source>
</evidence>
<evidence type="ECO:0000259" key="4">
    <source>
        <dbReference type="Pfam" id="PF03544"/>
    </source>
</evidence>
<proteinExistence type="predicted"/>
<feature type="coiled-coil region" evidence="1">
    <location>
        <begin position="201"/>
        <end position="404"/>
    </location>
</feature>
<feature type="domain" description="TonB C-terminal" evidence="4">
    <location>
        <begin position="567"/>
        <end position="613"/>
    </location>
</feature>
<keyword evidence="3" id="KW-1133">Transmembrane helix</keyword>
<sequence length="644" mass="72016">MRFESNLDEPQVLSDAAVANRRLIGGILVSLLFHALILSLQFGIPGLDLPSLEVPWKERRTPIESLRVEIASPAPKALPLPPTPAVTSPELFKLPTPILPPPVPKDSFPVSSAIQILAAKPSSAPLPEKVDSRKTAKIRAPKLVPQVVRVVPPPAQAPTRIIAQELTKNDDFVVPLTSEEDVLRNVQDKKEVNQKLEAIPADAVIDKNAEAEMKLEQQRQEELKQQKIEQEKILAEQKQQVEDSQKQIVNASLAKLKQQEDQLAAELKRQQAEQIAQNKLRLQREREQALEEALREAKRQELLTQETLKQEEQRRQAEQKRVRQLAQEQEQQKQEALAQAQLRQKQLEQESEKKRALELSERRRQDELELQRIEQQRQAQLAQQKELEQKAAEQRALEQKLVQQKLLEQKIAEQALADQRAAEQKALAEAVRANAAKEAATLAQTAKLAGAQTGNQTSTQAGAGNAKDALGQGKTSTANANSGLPQSLGSGDLASRLREQARNSDLFKSAPSTGKLSDDKPARRRSFLGAYDKEVPLRMYVDSLKQKVERNGNLIYERRTLSDVEHNVLVNMVVRSDGSIEDVTILRSSGSRAIDEKARNIIMANAPYSAFPPALALKYDVIEIQRVWSFGDRLRILDNLPSSF</sequence>
<feature type="region of interest" description="Disordered" evidence="2">
    <location>
        <begin position="454"/>
        <end position="491"/>
    </location>
</feature>
<keyword evidence="6" id="KW-1185">Reference proteome</keyword>
<feature type="transmembrane region" description="Helical" evidence="3">
    <location>
        <begin position="23"/>
        <end position="44"/>
    </location>
</feature>
<feature type="compositionally biased region" description="Polar residues" evidence="2">
    <location>
        <begin position="473"/>
        <end position="489"/>
    </location>
</feature>
<evidence type="ECO:0000313" key="5">
    <source>
        <dbReference type="EMBL" id="MBC3807997.1"/>
    </source>
</evidence>
<name>A0ABR6X500_9BURK</name>
<keyword evidence="1" id="KW-0175">Coiled coil</keyword>
<gene>
    <name evidence="5" type="ORF">H8K52_11635</name>
</gene>
<evidence type="ECO:0000256" key="3">
    <source>
        <dbReference type="SAM" id="Phobius"/>
    </source>
</evidence>
<evidence type="ECO:0000256" key="1">
    <source>
        <dbReference type="SAM" id="Coils"/>
    </source>
</evidence>
<accession>A0ABR6X500</accession>
<dbReference type="RefSeq" id="WP_186923079.1">
    <property type="nucleotide sequence ID" value="NZ_JACOFW010000012.1"/>
</dbReference>
<dbReference type="SUPFAM" id="SSF74653">
    <property type="entry name" value="TolA/TonB C-terminal domain"/>
    <property type="match status" value="1"/>
</dbReference>